<dbReference type="CDD" id="cd04455">
    <property type="entry name" value="S1_NusA"/>
    <property type="match status" value="1"/>
</dbReference>
<keyword evidence="3 7" id="KW-0889">Transcription antitermination</keyword>
<feature type="compositionally biased region" description="Low complexity" evidence="8">
    <location>
        <begin position="381"/>
        <end position="399"/>
    </location>
</feature>
<sequence length="399" mass="43240">MNKDFFAALADLEREKGISEQVFLDALSSALASAYKKQFEGETGNVEVRADEEKGSLRFFLTHVVVDSEEAQEGEITLEDALKIKKSAKVGDVLSEEFVPKDFTRIAAQTAKQVILQKIHETERDNTLSEFSDKEGELMSGLVRKIDMKNVYVELGKGQIEGLMLPQDQVPGERYEAGDRIKVYVKRVRSGGRNAQVLVSRSAPGLVKRLFEEEVPEIKQGTVTVKAISREPGHRTKMAIASEDARIDAVGACVGNKGARVNAVVQELGGEKVDIILWSENPLEFIAKALSPATVVSVTQTGEKAAIAVVPDDKLSLAIGRDGQNARLAARLTGWKIDVKSESAAAKLEQQAREAQEALSEALENMPAAEEIPAAEEGETIEPVAAEEAAEAPAEGTEE</sequence>
<dbReference type="InterPro" id="IPR013735">
    <property type="entry name" value="TF_NusA_N"/>
</dbReference>
<comment type="similarity">
    <text evidence="7">Belongs to the NusA family.</text>
</comment>
<dbReference type="CDD" id="cd22529">
    <property type="entry name" value="KH-II_NusA_rpt2"/>
    <property type="match status" value="1"/>
</dbReference>
<keyword evidence="1 7" id="KW-0806">Transcription termination</keyword>
<dbReference type="Pfam" id="PF00575">
    <property type="entry name" value="S1"/>
    <property type="match status" value="1"/>
</dbReference>
<keyword evidence="2 7" id="KW-0963">Cytoplasm</keyword>
<dbReference type="InterPro" id="IPR012340">
    <property type="entry name" value="NA-bd_OB-fold"/>
</dbReference>
<dbReference type="Proteomes" id="UP000824102">
    <property type="component" value="Unassembled WGS sequence"/>
</dbReference>
<dbReference type="SUPFAM" id="SSF69705">
    <property type="entry name" value="Transcription factor NusA, N-terminal domain"/>
    <property type="match status" value="1"/>
</dbReference>
<dbReference type="GO" id="GO:0031564">
    <property type="term" value="P:transcription antitermination"/>
    <property type="evidence" value="ECO:0007669"/>
    <property type="project" value="UniProtKB-UniRule"/>
</dbReference>
<dbReference type="NCBIfam" id="TIGR01953">
    <property type="entry name" value="NusA"/>
    <property type="match status" value="1"/>
</dbReference>
<dbReference type="PROSITE" id="PS50084">
    <property type="entry name" value="KH_TYPE_1"/>
    <property type="match status" value="1"/>
</dbReference>
<organism evidence="10 11">
    <name type="scientific">Candidatus Gallimonas intestinavium</name>
    <dbReference type="NCBI Taxonomy" id="2838603"/>
    <lineage>
        <taxon>Bacteria</taxon>
        <taxon>Bacillati</taxon>
        <taxon>Bacillota</taxon>
        <taxon>Clostridia</taxon>
        <taxon>Candidatus Gallimonas</taxon>
    </lineage>
</organism>
<evidence type="ECO:0000313" key="10">
    <source>
        <dbReference type="EMBL" id="HIZ72521.1"/>
    </source>
</evidence>
<proteinExistence type="inferred from homology"/>
<dbReference type="Pfam" id="PF13184">
    <property type="entry name" value="KH_NusA_1st"/>
    <property type="match status" value="1"/>
</dbReference>
<comment type="function">
    <text evidence="7">Participates in both transcription termination and antitermination.</text>
</comment>
<reference evidence="10" key="2">
    <citation type="submission" date="2021-04" db="EMBL/GenBank/DDBJ databases">
        <authorList>
            <person name="Gilroy R."/>
        </authorList>
    </citation>
    <scope>NUCLEOTIDE SEQUENCE</scope>
    <source>
        <strain evidence="10">ChiW7-2402</strain>
    </source>
</reference>
<dbReference type="InterPro" id="IPR004087">
    <property type="entry name" value="KH_dom"/>
</dbReference>
<evidence type="ECO:0000256" key="8">
    <source>
        <dbReference type="SAM" id="MobiDB-lite"/>
    </source>
</evidence>
<evidence type="ECO:0000259" key="9">
    <source>
        <dbReference type="PROSITE" id="PS50126"/>
    </source>
</evidence>
<evidence type="ECO:0000256" key="1">
    <source>
        <dbReference type="ARBA" id="ARBA00022472"/>
    </source>
</evidence>
<evidence type="ECO:0000256" key="2">
    <source>
        <dbReference type="ARBA" id="ARBA00022490"/>
    </source>
</evidence>
<evidence type="ECO:0000256" key="4">
    <source>
        <dbReference type="ARBA" id="ARBA00022884"/>
    </source>
</evidence>
<dbReference type="PANTHER" id="PTHR22648:SF0">
    <property type="entry name" value="TRANSCRIPTION TERMINATION_ANTITERMINATION PROTEIN NUSA"/>
    <property type="match status" value="1"/>
</dbReference>
<keyword evidence="6 7" id="KW-0804">Transcription</keyword>
<dbReference type="InterPro" id="IPR058582">
    <property type="entry name" value="KH_NusA_2nd"/>
</dbReference>
<dbReference type="SUPFAM" id="SSF54814">
    <property type="entry name" value="Prokaryotic type KH domain (KH-domain type II)"/>
    <property type="match status" value="2"/>
</dbReference>
<keyword evidence="5 7" id="KW-0805">Transcription regulation</keyword>
<dbReference type="InterPro" id="IPR025249">
    <property type="entry name" value="TF_NusA_KH_1st"/>
</dbReference>
<gene>
    <name evidence="7 10" type="primary">nusA</name>
    <name evidence="10" type="ORF">H9964_02945</name>
</gene>
<dbReference type="SMART" id="SM00316">
    <property type="entry name" value="S1"/>
    <property type="match status" value="1"/>
</dbReference>
<evidence type="ECO:0000256" key="6">
    <source>
        <dbReference type="ARBA" id="ARBA00023163"/>
    </source>
</evidence>
<keyword evidence="4 7" id="KW-0694">RNA-binding</keyword>
<feature type="region of interest" description="Disordered" evidence="8">
    <location>
        <begin position="350"/>
        <end position="399"/>
    </location>
</feature>
<evidence type="ECO:0000256" key="5">
    <source>
        <dbReference type="ARBA" id="ARBA00023015"/>
    </source>
</evidence>
<dbReference type="FunFam" id="3.30.300.20:FF:000005">
    <property type="entry name" value="Transcription termination/antitermination protein NusA"/>
    <property type="match status" value="1"/>
</dbReference>
<reference evidence="10" key="1">
    <citation type="journal article" date="2021" name="PeerJ">
        <title>Extensive microbial diversity within the chicken gut microbiome revealed by metagenomics and culture.</title>
        <authorList>
            <person name="Gilroy R."/>
            <person name="Ravi A."/>
            <person name="Getino M."/>
            <person name="Pursley I."/>
            <person name="Horton D.L."/>
            <person name="Alikhan N.F."/>
            <person name="Baker D."/>
            <person name="Gharbi K."/>
            <person name="Hall N."/>
            <person name="Watson M."/>
            <person name="Adriaenssens E.M."/>
            <person name="Foster-Nyarko E."/>
            <person name="Jarju S."/>
            <person name="Secka A."/>
            <person name="Antonio M."/>
            <person name="Oren A."/>
            <person name="Chaudhuri R.R."/>
            <person name="La Ragione R."/>
            <person name="Hildebrand F."/>
            <person name="Pallen M.J."/>
        </authorList>
    </citation>
    <scope>NUCLEOTIDE SEQUENCE</scope>
    <source>
        <strain evidence="10">ChiW7-2402</strain>
    </source>
</reference>
<dbReference type="PANTHER" id="PTHR22648">
    <property type="entry name" value="TRANSCRIPTION TERMINATION FACTOR NUSA"/>
    <property type="match status" value="1"/>
</dbReference>
<evidence type="ECO:0000256" key="7">
    <source>
        <dbReference type="HAMAP-Rule" id="MF_00945"/>
    </source>
</evidence>
<protein>
    <recommendedName>
        <fullName evidence="7">Transcription termination/antitermination protein NusA</fullName>
    </recommendedName>
</protein>
<dbReference type="PROSITE" id="PS50126">
    <property type="entry name" value="S1"/>
    <property type="match status" value="1"/>
</dbReference>
<name>A0A9D2G578_9FIRM</name>
<dbReference type="Pfam" id="PF26594">
    <property type="entry name" value="KH_NusA_2nd"/>
    <property type="match status" value="1"/>
</dbReference>
<comment type="subcellular location">
    <subcellularLocation>
        <location evidence="7">Cytoplasm</location>
    </subcellularLocation>
</comment>
<dbReference type="AlphaFoldDB" id="A0A9D2G578"/>
<dbReference type="Gene3D" id="3.30.1480.10">
    <property type="entry name" value="NusA, N-terminal domain"/>
    <property type="match status" value="1"/>
</dbReference>
<dbReference type="Pfam" id="PF08529">
    <property type="entry name" value="NusA_N"/>
    <property type="match status" value="1"/>
</dbReference>
<dbReference type="Gene3D" id="2.40.50.140">
    <property type="entry name" value="Nucleic acid-binding proteins"/>
    <property type="match status" value="1"/>
</dbReference>
<dbReference type="InterPro" id="IPR003029">
    <property type="entry name" value="S1_domain"/>
</dbReference>
<comment type="caution">
    <text evidence="10">The sequence shown here is derived from an EMBL/GenBank/DDBJ whole genome shotgun (WGS) entry which is preliminary data.</text>
</comment>
<dbReference type="InterPro" id="IPR009019">
    <property type="entry name" value="KH_sf_prok-type"/>
</dbReference>
<dbReference type="FunFam" id="3.30.300.20:FF:000002">
    <property type="entry name" value="Transcription termination/antitermination protein NusA"/>
    <property type="match status" value="1"/>
</dbReference>
<evidence type="ECO:0000313" key="11">
    <source>
        <dbReference type="Proteomes" id="UP000824102"/>
    </source>
</evidence>
<dbReference type="EMBL" id="DXBB01000049">
    <property type="protein sequence ID" value="HIZ72521.1"/>
    <property type="molecule type" value="Genomic_DNA"/>
</dbReference>
<dbReference type="CDD" id="cd02134">
    <property type="entry name" value="KH-II_NusA_rpt1"/>
    <property type="match status" value="1"/>
</dbReference>
<dbReference type="HAMAP" id="MF_00945_B">
    <property type="entry name" value="NusA_B"/>
    <property type="match status" value="1"/>
</dbReference>
<dbReference type="InterPro" id="IPR015946">
    <property type="entry name" value="KH_dom-like_a/b"/>
</dbReference>
<evidence type="ECO:0000256" key="3">
    <source>
        <dbReference type="ARBA" id="ARBA00022814"/>
    </source>
</evidence>
<dbReference type="Gene3D" id="3.30.300.20">
    <property type="match status" value="2"/>
</dbReference>
<dbReference type="InterPro" id="IPR036555">
    <property type="entry name" value="NusA_N_sf"/>
</dbReference>
<dbReference type="GO" id="GO:0006353">
    <property type="term" value="P:DNA-templated transcription termination"/>
    <property type="evidence" value="ECO:0007669"/>
    <property type="project" value="UniProtKB-UniRule"/>
</dbReference>
<feature type="domain" description="S1 motif" evidence="9">
    <location>
        <begin position="136"/>
        <end position="202"/>
    </location>
</feature>
<dbReference type="GO" id="GO:0005829">
    <property type="term" value="C:cytosol"/>
    <property type="evidence" value="ECO:0007669"/>
    <property type="project" value="TreeGrafter"/>
</dbReference>
<accession>A0A9D2G578</accession>
<comment type="subunit">
    <text evidence="7">Monomer. Binds directly to the core enzyme of the DNA-dependent RNA polymerase and to nascent RNA.</text>
</comment>
<dbReference type="SMART" id="SM00322">
    <property type="entry name" value="KH"/>
    <property type="match status" value="2"/>
</dbReference>
<dbReference type="GO" id="GO:0003700">
    <property type="term" value="F:DNA-binding transcription factor activity"/>
    <property type="evidence" value="ECO:0007669"/>
    <property type="project" value="InterPro"/>
</dbReference>
<dbReference type="InterPro" id="IPR030842">
    <property type="entry name" value="TF_NusA_bacterial"/>
</dbReference>
<dbReference type="SUPFAM" id="SSF50249">
    <property type="entry name" value="Nucleic acid-binding proteins"/>
    <property type="match status" value="1"/>
</dbReference>
<dbReference type="InterPro" id="IPR010213">
    <property type="entry name" value="TF_NusA"/>
</dbReference>
<dbReference type="GO" id="GO:0003723">
    <property type="term" value="F:RNA binding"/>
    <property type="evidence" value="ECO:0007669"/>
    <property type="project" value="UniProtKB-UniRule"/>
</dbReference>